<sequence>MDRWLKNPWFIRVLALILALLLYASVNLDETTTETGSILPEGNKELTSMNNIPLQVYMNDEKYVIEGVPQNVTVTVEGPNSEVTKTVRQKNFDVYVDLENLEPGTHTVPIEHRGISNQLSVYMQPEEVEVTIEEKSQASFNVDIDFVNRGSMEEGFEVGDPKVEPANVQVTGSKTEVAKVSLVKAIVNLSGASEDISIKDAPVKVYDQQGNELNVFVEPNTVQVDAPIVPPSTEVSLDIQTKGDLPEGLSIESITANPEKVNVFGPSDTLGDISVIDGITVDLSTISEDTTLDVDVPVPENATKVEPGSVKVKVDVEETAEKTVNDVNLEVRNLSENQNITFLDPESKSVNLTIQGTKQELEAIEKDQFEAYVNAEDAEAEEAELPIEVKGPDNVKWNMSTEKARVRIE</sequence>
<dbReference type="PANTHER" id="PTHR37804">
    <property type="entry name" value="CDAA REGULATORY PROTEIN CDAR"/>
    <property type="match status" value="1"/>
</dbReference>
<proteinExistence type="predicted"/>
<dbReference type="InterPro" id="IPR012505">
    <property type="entry name" value="YbbR"/>
</dbReference>
<dbReference type="RefSeq" id="WP_377347077.1">
    <property type="nucleotide sequence ID" value="NZ_JBHLTP010000007.1"/>
</dbReference>
<organism evidence="1 2">
    <name type="scientific">Pontibacillus salicampi</name>
    <dbReference type="NCBI Taxonomy" id="1449801"/>
    <lineage>
        <taxon>Bacteria</taxon>
        <taxon>Bacillati</taxon>
        <taxon>Bacillota</taxon>
        <taxon>Bacilli</taxon>
        <taxon>Bacillales</taxon>
        <taxon>Bacillaceae</taxon>
        <taxon>Pontibacillus</taxon>
    </lineage>
</organism>
<dbReference type="Pfam" id="PF07949">
    <property type="entry name" value="YbbR"/>
    <property type="match status" value="3"/>
</dbReference>
<evidence type="ECO:0000313" key="2">
    <source>
        <dbReference type="Proteomes" id="UP001589836"/>
    </source>
</evidence>
<reference evidence="1 2" key="1">
    <citation type="submission" date="2024-09" db="EMBL/GenBank/DDBJ databases">
        <authorList>
            <person name="Sun Q."/>
            <person name="Mori K."/>
        </authorList>
    </citation>
    <scope>NUCLEOTIDE SEQUENCE [LARGE SCALE GENOMIC DNA]</scope>
    <source>
        <strain evidence="1 2">NCAIM B.02529</strain>
    </source>
</reference>
<gene>
    <name evidence="1" type="ORF">ACFFGV_09505</name>
</gene>
<dbReference type="PANTHER" id="PTHR37804:SF1">
    <property type="entry name" value="CDAA REGULATORY PROTEIN CDAR"/>
    <property type="match status" value="1"/>
</dbReference>
<dbReference type="Gene3D" id="2.170.120.30">
    <property type="match status" value="2"/>
</dbReference>
<dbReference type="Proteomes" id="UP001589836">
    <property type="component" value="Unassembled WGS sequence"/>
</dbReference>
<dbReference type="EMBL" id="JBHLTP010000007">
    <property type="protein sequence ID" value="MFC0523801.1"/>
    <property type="molecule type" value="Genomic_DNA"/>
</dbReference>
<dbReference type="Gene3D" id="2.170.120.40">
    <property type="entry name" value="YbbR-like domain"/>
    <property type="match status" value="2"/>
</dbReference>
<protein>
    <submittedName>
        <fullName evidence="1">YbbR-like domain-containing protein</fullName>
    </submittedName>
</protein>
<evidence type="ECO:0000313" key="1">
    <source>
        <dbReference type="EMBL" id="MFC0523801.1"/>
    </source>
</evidence>
<name>A0ABV6LN31_9BACI</name>
<dbReference type="InterPro" id="IPR053154">
    <property type="entry name" value="c-di-AMP_regulator"/>
</dbReference>
<accession>A0ABV6LN31</accession>
<comment type="caution">
    <text evidence="1">The sequence shown here is derived from an EMBL/GenBank/DDBJ whole genome shotgun (WGS) entry which is preliminary data.</text>
</comment>
<keyword evidence="2" id="KW-1185">Reference proteome</keyword>